<feature type="compositionally biased region" description="Low complexity" evidence="1">
    <location>
        <begin position="17"/>
        <end position="27"/>
    </location>
</feature>
<dbReference type="Proteomes" id="UP000001194">
    <property type="component" value="Unassembled WGS sequence"/>
</dbReference>
<dbReference type="GeneID" id="6086325"/>
<dbReference type="HOGENOM" id="CLU_1959961_0_0_1"/>
<gene>
    <name evidence="2" type="ORF">LACBIDRAFT_335746</name>
</gene>
<feature type="compositionally biased region" description="Polar residues" evidence="1">
    <location>
        <begin position="1"/>
        <end position="16"/>
    </location>
</feature>
<feature type="region of interest" description="Disordered" evidence="1">
    <location>
        <begin position="41"/>
        <end position="64"/>
    </location>
</feature>
<sequence length="128" mass="14149">MDAGKVSSSFTPGLQKSASNASSSRNSAQLLNLRTQALLEQQDGPIVDSDIPNLDDNMSPTTNPVTIDPILDDIKVEYHPQSGKPTHVYHFEDYTTSSEGTANMPVDPEPWRPFRSRLDFEIAQPYQA</sequence>
<name>B0E3A1_LACBS</name>
<evidence type="ECO:0000313" key="3">
    <source>
        <dbReference type="Proteomes" id="UP000001194"/>
    </source>
</evidence>
<proteinExistence type="predicted"/>
<dbReference type="InParanoid" id="B0E3A1"/>
<dbReference type="AlphaFoldDB" id="B0E3A1"/>
<evidence type="ECO:0000313" key="2">
    <source>
        <dbReference type="EMBL" id="EDQ98680.1"/>
    </source>
</evidence>
<keyword evidence="3" id="KW-1185">Reference proteome</keyword>
<dbReference type="KEGG" id="lbc:LACBIDRAFT_335746"/>
<dbReference type="RefSeq" id="XP_001890670.1">
    <property type="nucleotide sequence ID" value="XM_001890635.1"/>
</dbReference>
<accession>B0E3A1</accession>
<feature type="region of interest" description="Disordered" evidence="1">
    <location>
        <begin position="1"/>
        <end position="27"/>
    </location>
</feature>
<reference evidence="2 3" key="1">
    <citation type="journal article" date="2008" name="Nature">
        <title>The genome of Laccaria bicolor provides insights into mycorrhizal symbiosis.</title>
        <authorList>
            <person name="Martin F."/>
            <person name="Aerts A."/>
            <person name="Ahren D."/>
            <person name="Brun A."/>
            <person name="Danchin E.G.J."/>
            <person name="Duchaussoy F."/>
            <person name="Gibon J."/>
            <person name="Kohler A."/>
            <person name="Lindquist E."/>
            <person name="Pereda V."/>
            <person name="Salamov A."/>
            <person name="Shapiro H.J."/>
            <person name="Wuyts J."/>
            <person name="Blaudez D."/>
            <person name="Buee M."/>
            <person name="Brokstein P."/>
            <person name="Canbaeck B."/>
            <person name="Cohen D."/>
            <person name="Courty P.E."/>
            <person name="Coutinho P.M."/>
            <person name="Delaruelle C."/>
            <person name="Detter J.C."/>
            <person name="Deveau A."/>
            <person name="DiFazio S."/>
            <person name="Duplessis S."/>
            <person name="Fraissinet-Tachet L."/>
            <person name="Lucic E."/>
            <person name="Frey-Klett P."/>
            <person name="Fourrey C."/>
            <person name="Feussner I."/>
            <person name="Gay G."/>
            <person name="Grimwood J."/>
            <person name="Hoegger P.J."/>
            <person name="Jain P."/>
            <person name="Kilaru S."/>
            <person name="Labbe J."/>
            <person name="Lin Y.C."/>
            <person name="Legue V."/>
            <person name="Le Tacon F."/>
            <person name="Marmeisse R."/>
            <person name="Melayah D."/>
            <person name="Montanini B."/>
            <person name="Muratet M."/>
            <person name="Nehls U."/>
            <person name="Niculita-Hirzel H."/>
            <person name="Oudot-Le Secq M.P."/>
            <person name="Peter M."/>
            <person name="Quesneville H."/>
            <person name="Rajashekar B."/>
            <person name="Reich M."/>
            <person name="Rouhier N."/>
            <person name="Schmutz J."/>
            <person name="Yin T."/>
            <person name="Chalot M."/>
            <person name="Henrissat B."/>
            <person name="Kuees U."/>
            <person name="Lucas S."/>
            <person name="Van de Peer Y."/>
            <person name="Podila G.K."/>
            <person name="Polle A."/>
            <person name="Pukkila P.J."/>
            <person name="Richardson P.M."/>
            <person name="Rouze P."/>
            <person name="Sanders I.R."/>
            <person name="Stajich J.E."/>
            <person name="Tunlid A."/>
            <person name="Tuskan G."/>
            <person name="Grigoriev I.V."/>
        </authorList>
    </citation>
    <scope>NUCLEOTIDE SEQUENCE [LARGE SCALE GENOMIC DNA]</scope>
    <source>
        <strain evidence="3">S238N-H82 / ATCC MYA-4686</strain>
    </source>
</reference>
<protein>
    <submittedName>
        <fullName evidence="2">Predicted protein</fullName>
    </submittedName>
</protein>
<organism evidence="3">
    <name type="scientific">Laccaria bicolor (strain S238N-H82 / ATCC MYA-4686)</name>
    <name type="common">Bicoloured deceiver</name>
    <name type="synonym">Laccaria laccata var. bicolor</name>
    <dbReference type="NCBI Taxonomy" id="486041"/>
    <lineage>
        <taxon>Eukaryota</taxon>
        <taxon>Fungi</taxon>
        <taxon>Dikarya</taxon>
        <taxon>Basidiomycota</taxon>
        <taxon>Agaricomycotina</taxon>
        <taxon>Agaricomycetes</taxon>
        <taxon>Agaricomycetidae</taxon>
        <taxon>Agaricales</taxon>
        <taxon>Agaricineae</taxon>
        <taxon>Hydnangiaceae</taxon>
        <taxon>Laccaria</taxon>
    </lineage>
</organism>
<dbReference type="EMBL" id="DS547221">
    <property type="protein sequence ID" value="EDQ98680.1"/>
    <property type="molecule type" value="Genomic_DNA"/>
</dbReference>
<dbReference type="STRING" id="486041.B0E3A1"/>
<dbReference type="OrthoDB" id="3239511at2759"/>
<evidence type="ECO:0000256" key="1">
    <source>
        <dbReference type="SAM" id="MobiDB-lite"/>
    </source>
</evidence>